<dbReference type="GO" id="GO:0005886">
    <property type="term" value="C:plasma membrane"/>
    <property type="evidence" value="ECO:0007669"/>
    <property type="project" value="UniProtKB-SubCell"/>
</dbReference>
<dbReference type="GO" id="GO:0016413">
    <property type="term" value="F:O-acetyltransferase activity"/>
    <property type="evidence" value="ECO:0007669"/>
    <property type="project" value="TreeGrafter"/>
</dbReference>
<keyword evidence="10" id="KW-1185">Reference proteome</keyword>
<evidence type="ECO:0000313" key="9">
    <source>
        <dbReference type="EMBL" id="MBB3997159.1"/>
    </source>
</evidence>
<dbReference type="PANTHER" id="PTHR40074:SF2">
    <property type="entry name" value="O-ACETYLTRANSFERASE WECH"/>
    <property type="match status" value="1"/>
</dbReference>
<gene>
    <name evidence="9" type="ORF">GGR04_000980</name>
</gene>
<evidence type="ECO:0000256" key="6">
    <source>
        <dbReference type="ARBA" id="ARBA00023136"/>
    </source>
</evidence>
<feature type="transmembrane region" description="Helical" evidence="7">
    <location>
        <begin position="20"/>
        <end position="41"/>
    </location>
</feature>
<feature type="transmembrane region" description="Helical" evidence="7">
    <location>
        <begin position="186"/>
        <end position="204"/>
    </location>
</feature>
<keyword evidence="4 7" id="KW-0812">Transmembrane</keyword>
<accession>A0A7W6H4J7</accession>
<feature type="transmembrane region" description="Helical" evidence="7">
    <location>
        <begin position="216"/>
        <end position="233"/>
    </location>
</feature>
<feature type="transmembrane region" description="Helical" evidence="7">
    <location>
        <begin position="275"/>
        <end position="294"/>
    </location>
</feature>
<keyword evidence="6 7" id="KW-0472">Membrane</keyword>
<dbReference type="GO" id="GO:0009246">
    <property type="term" value="P:enterobacterial common antigen biosynthetic process"/>
    <property type="evidence" value="ECO:0007669"/>
    <property type="project" value="TreeGrafter"/>
</dbReference>
<reference evidence="9 10" key="1">
    <citation type="submission" date="2020-08" db="EMBL/GenBank/DDBJ databases">
        <title>Genomic Encyclopedia of Type Strains, Phase IV (KMG-IV): sequencing the most valuable type-strain genomes for metagenomic binning, comparative biology and taxonomic classification.</title>
        <authorList>
            <person name="Goeker M."/>
        </authorList>
    </citation>
    <scope>NUCLEOTIDE SEQUENCE [LARGE SCALE GENOMIC DNA]</scope>
    <source>
        <strain evidence="9 10">DSM 102238</strain>
    </source>
</reference>
<evidence type="ECO:0000256" key="2">
    <source>
        <dbReference type="ARBA" id="ARBA00007400"/>
    </source>
</evidence>
<keyword evidence="3" id="KW-1003">Cell membrane</keyword>
<protein>
    <submittedName>
        <fullName evidence="9">Surface polysaccharide O-acyltransferase-like enzyme</fullName>
    </submittedName>
</protein>
<dbReference type="EMBL" id="JACIEK010000001">
    <property type="protein sequence ID" value="MBB3997159.1"/>
    <property type="molecule type" value="Genomic_DNA"/>
</dbReference>
<evidence type="ECO:0000256" key="5">
    <source>
        <dbReference type="ARBA" id="ARBA00022989"/>
    </source>
</evidence>
<sequence>MSIAYPSGSTQRDASAALHARINGIDMFRFLAVVGVVFIHASDKTTIGNALDLASRFGVPFFFVVAGYFAGLKPKLSFLSEVRHVGKRIIGPYLVWLALYAVYSGYDFSNLLSIRGLALLFVYAGPGWHLWFLTSLAFSVMMLAILRRLCELRTLVGLAIVVYIAGLAIGPYARIVFSIANLSIHPRNGLFLGFPFMVMGYWVGRNRWNGRPFSTGALLYFGGFMLTIGEVYGLSRLPGGVNYDVLLGTVPMAAGAFIMALRLPDIPMTRHVSNLGRYSLGIFASHLAIMFEVQRLLAGTTIYTELVVVILTVAVASLCALILGQFRLTRPLVR</sequence>
<feature type="transmembrane region" description="Helical" evidence="7">
    <location>
        <begin position="93"/>
        <end position="122"/>
    </location>
</feature>
<proteinExistence type="inferred from homology"/>
<keyword evidence="9" id="KW-0808">Transferase</keyword>
<feature type="transmembrane region" description="Helical" evidence="7">
    <location>
        <begin position="158"/>
        <end position="180"/>
    </location>
</feature>
<comment type="similarity">
    <text evidence="2">Belongs to the acyltransferase 3 family.</text>
</comment>
<organism evidence="9 10">
    <name type="scientific">Aureimonas pseudogalii</name>
    <dbReference type="NCBI Taxonomy" id="1744844"/>
    <lineage>
        <taxon>Bacteria</taxon>
        <taxon>Pseudomonadati</taxon>
        <taxon>Pseudomonadota</taxon>
        <taxon>Alphaproteobacteria</taxon>
        <taxon>Hyphomicrobiales</taxon>
        <taxon>Aurantimonadaceae</taxon>
        <taxon>Aureimonas</taxon>
    </lineage>
</organism>
<dbReference type="Proteomes" id="UP000542776">
    <property type="component" value="Unassembled WGS sequence"/>
</dbReference>
<keyword evidence="9" id="KW-0012">Acyltransferase</keyword>
<feature type="domain" description="Acyltransferase 3" evidence="8">
    <location>
        <begin position="23"/>
        <end position="319"/>
    </location>
</feature>
<feature type="transmembrane region" description="Helical" evidence="7">
    <location>
        <begin position="245"/>
        <end position="263"/>
    </location>
</feature>
<evidence type="ECO:0000256" key="4">
    <source>
        <dbReference type="ARBA" id="ARBA00022692"/>
    </source>
</evidence>
<dbReference type="InterPro" id="IPR002656">
    <property type="entry name" value="Acyl_transf_3_dom"/>
</dbReference>
<evidence type="ECO:0000256" key="1">
    <source>
        <dbReference type="ARBA" id="ARBA00004651"/>
    </source>
</evidence>
<evidence type="ECO:0000256" key="3">
    <source>
        <dbReference type="ARBA" id="ARBA00022475"/>
    </source>
</evidence>
<keyword evidence="5 7" id="KW-1133">Transmembrane helix</keyword>
<comment type="caution">
    <text evidence="9">The sequence shown here is derived from an EMBL/GenBank/DDBJ whole genome shotgun (WGS) entry which is preliminary data.</text>
</comment>
<evidence type="ECO:0000259" key="8">
    <source>
        <dbReference type="Pfam" id="PF01757"/>
    </source>
</evidence>
<feature type="transmembrane region" description="Helical" evidence="7">
    <location>
        <begin position="53"/>
        <end position="72"/>
    </location>
</feature>
<comment type="subcellular location">
    <subcellularLocation>
        <location evidence="1">Cell membrane</location>
        <topology evidence="1">Multi-pass membrane protein</topology>
    </subcellularLocation>
</comment>
<dbReference type="AlphaFoldDB" id="A0A7W6H4J7"/>
<dbReference type="RefSeq" id="WP_183198406.1">
    <property type="nucleotide sequence ID" value="NZ_JACIEK010000001.1"/>
</dbReference>
<evidence type="ECO:0000313" key="10">
    <source>
        <dbReference type="Proteomes" id="UP000542776"/>
    </source>
</evidence>
<evidence type="ECO:0000256" key="7">
    <source>
        <dbReference type="SAM" id="Phobius"/>
    </source>
</evidence>
<name>A0A7W6H4J7_9HYPH</name>
<dbReference type="PANTHER" id="PTHR40074">
    <property type="entry name" value="O-ACETYLTRANSFERASE WECH"/>
    <property type="match status" value="1"/>
</dbReference>
<feature type="transmembrane region" description="Helical" evidence="7">
    <location>
        <begin position="306"/>
        <end position="326"/>
    </location>
</feature>
<dbReference type="Pfam" id="PF01757">
    <property type="entry name" value="Acyl_transf_3"/>
    <property type="match status" value="1"/>
</dbReference>
<feature type="transmembrane region" description="Helical" evidence="7">
    <location>
        <begin position="128"/>
        <end position="146"/>
    </location>
</feature>